<organism evidence="1">
    <name type="scientific">Guillardia theta (strain CCMP2712)</name>
    <name type="common">Cryptophyte</name>
    <dbReference type="NCBI Taxonomy" id="905079"/>
    <lineage>
        <taxon>Eukaryota</taxon>
        <taxon>Cryptophyceae</taxon>
        <taxon>Pyrenomonadales</taxon>
        <taxon>Geminigeraceae</taxon>
        <taxon>Guillardia</taxon>
    </lineage>
</organism>
<keyword evidence="3" id="KW-1185">Reference proteome</keyword>
<dbReference type="HOGENOM" id="CLU_2547377_0_0_1"/>
<dbReference type="EMBL" id="JH992977">
    <property type="protein sequence ID" value="EKX50987.1"/>
    <property type="molecule type" value="Genomic_DNA"/>
</dbReference>
<dbReference type="Proteomes" id="UP000011087">
    <property type="component" value="Unassembled WGS sequence"/>
</dbReference>
<dbReference type="RefSeq" id="XP_005837967.1">
    <property type="nucleotide sequence ID" value="XM_005837910.1"/>
</dbReference>
<sequence length="84" mass="9571">MQNYDARQELQPAVVIEQPRAISPLKVDDTLATTTPTPVGFSEDNEVFETWLRKEYRGTVDFTILRPFEFKKGKGGKYVMAVCT</sequence>
<reference evidence="1 3" key="1">
    <citation type="journal article" date="2012" name="Nature">
        <title>Algal genomes reveal evolutionary mosaicism and the fate of nucleomorphs.</title>
        <authorList>
            <consortium name="DOE Joint Genome Institute"/>
            <person name="Curtis B.A."/>
            <person name="Tanifuji G."/>
            <person name="Burki F."/>
            <person name="Gruber A."/>
            <person name="Irimia M."/>
            <person name="Maruyama S."/>
            <person name="Arias M.C."/>
            <person name="Ball S.G."/>
            <person name="Gile G.H."/>
            <person name="Hirakawa Y."/>
            <person name="Hopkins J.F."/>
            <person name="Kuo A."/>
            <person name="Rensing S.A."/>
            <person name="Schmutz J."/>
            <person name="Symeonidi A."/>
            <person name="Elias M."/>
            <person name="Eveleigh R.J."/>
            <person name="Herman E.K."/>
            <person name="Klute M.J."/>
            <person name="Nakayama T."/>
            <person name="Obornik M."/>
            <person name="Reyes-Prieto A."/>
            <person name="Armbrust E.V."/>
            <person name="Aves S.J."/>
            <person name="Beiko R.G."/>
            <person name="Coutinho P."/>
            <person name="Dacks J.B."/>
            <person name="Durnford D.G."/>
            <person name="Fast N.M."/>
            <person name="Green B.R."/>
            <person name="Grisdale C.J."/>
            <person name="Hempel F."/>
            <person name="Henrissat B."/>
            <person name="Hoppner M.P."/>
            <person name="Ishida K."/>
            <person name="Kim E."/>
            <person name="Koreny L."/>
            <person name="Kroth P.G."/>
            <person name="Liu Y."/>
            <person name="Malik S.B."/>
            <person name="Maier U.G."/>
            <person name="McRose D."/>
            <person name="Mock T."/>
            <person name="Neilson J.A."/>
            <person name="Onodera N.T."/>
            <person name="Poole A.M."/>
            <person name="Pritham E.J."/>
            <person name="Richards T.A."/>
            <person name="Rocap G."/>
            <person name="Roy S.W."/>
            <person name="Sarai C."/>
            <person name="Schaack S."/>
            <person name="Shirato S."/>
            <person name="Slamovits C.H."/>
            <person name="Spencer D.F."/>
            <person name="Suzuki S."/>
            <person name="Worden A.Z."/>
            <person name="Zauner S."/>
            <person name="Barry K."/>
            <person name="Bell C."/>
            <person name="Bharti A.K."/>
            <person name="Crow J.A."/>
            <person name="Grimwood J."/>
            <person name="Kramer R."/>
            <person name="Lindquist E."/>
            <person name="Lucas S."/>
            <person name="Salamov A."/>
            <person name="McFadden G.I."/>
            <person name="Lane C.E."/>
            <person name="Keeling P.J."/>
            <person name="Gray M.W."/>
            <person name="Grigoriev I.V."/>
            <person name="Archibald J.M."/>
        </authorList>
    </citation>
    <scope>NUCLEOTIDE SEQUENCE</scope>
    <source>
        <strain evidence="1 3">CCMP2712</strain>
    </source>
</reference>
<name>L1JRB0_GUITC</name>
<gene>
    <name evidence="1" type="ORF">GUITHDRAFT_103574</name>
</gene>
<reference evidence="3" key="2">
    <citation type="submission" date="2012-11" db="EMBL/GenBank/DDBJ databases">
        <authorList>
            <person name="Kuo A."/>
            <person name="Curtis B.A."/>
            <person name="Tanifuji G."/>
            <person name="Burki F."/>
            <person name="Gruber A."/>
            <person name="Irimia M."/>
            <person name="Maruyama S."/>
            <person name="Arias M.C."/>
            <person name="Ball S.G."/>
            <person name="Gile G.H."/>
            <person name="Hirakawa Y."/>
            <person name="Hopkins J.F."/>
            <person name="Rensing S.A."/>
            <person name="Schmutz J."/>
            <person name="Symeonidi A."/>
            <person name="Elias M."/>
            <person name="Eveleigh R.J."/>
            <person name="Herman E.K."/>
            <person name="Klute M.J."/>
            <person name="Nakayama T."/>
            <person name="Obornik M."/>
            <person name="Reyes-Prieto A."/>
            <person name="Armbrust E.V."/>
            <person name="Aves S.J."/>
            <person name="Beiko R.G."/>
            <person name="Coutinho P."/>
            <person name="Dacks J.B."/>
            <person name="Durnford D.G."/>
            <person name="Fast N.M."/>
            <person name="Green B.R."/>
            <person name="Grisdale C."/>
            <person name="Hempe F."/>
            <person name="Henrissat B."/>
            <person name="Hoppner M.P."/>
            <person name="Ishida K.-I."/>
            <person name="Kim E."/>
            <person name="Koreny L."/>
            <person name="Kroth P.G."/>
            <person name="Liu Y."/>
            <person name="Malik S.-B."/>
            <person name="Maier U.G."/>
            <person name="McRose D."/>
            <person name="Mock T."/>
            <person name="Neilson J.A."/>
            <person name="Onodera N.T."/>
            <person name="Poole A.M."/>
            <person name="Pritham E.J."/>
            <person name="Richards T.A."/>
            <person name="Rocap G."/>
            <person name="Roy S.W."/>
            <person name="Sarai C."/>
            <person name="Schaack S."/>
            <person name="Shirato S."/>
            <person name="Slamovits C.H."/>
            <person name="Spencer D.F."/>
            <person name="Suzuki S."/>
            <person name="Worden A.Z."/>
            <person name="Zauner S."/>
            <person name="Barry K."/>
            <person name="Bell C."/>
            <person name="Bharti A.K."/>
            <person name="Crow J.A."/>
            <person name="Grimwood J."/>
            <person name="Kramer R."/>
            <person name="Lindquist E."/>
            <person name="Lucas S."/>
            <person name="Salamov A."/>
            <person name="McFadden G.I."/>
            <person name="Lane C.E."/>
            <person name="Keeling P.J."/>
            <person name="Gray M.W."/>
            <person name="Grigoriev I.V."/>
            <person name="Archibald J.M."/>
        </authorList>
    </citation>
    <scope>NUCLEOTIDE SEQUENCE</scope>
    <source>
        <strain evidence="3">CCMP2712</strain>
    </source>
</reference>
<reference evidence="2" key="3">
    <citation type="submission" date="2016-03" db="UniProtKB">
        <authorList>
            <consortium name="EnsemblProtists"/>
        </authorList>
    </citation>
    <scope>IDENTIFICATION</scope>
</reference>
<dbReference type="PaxDb" id="55529-EKX50987"/>
<protein>
    <submittedName>
        <fullName evidence="1 2">Uncharacterized protein</fullName>
    </submittedName>
</protein>
<dbReference type="KEGG" id="gtt:GUITHDRAFT_103574"/>
<dbReference type="GeneID" id="17307635"/>
<accession>L1JRB0</accession>
<dbReference type="EnsemblProtists" id="EKX50987">
    <property type="protein sequence ID" value="EKX50987"/>
    <property type="gene ID" value="GUITHDRAFT_103574"/>
</dbReference>
<evidence type="ECO:0000313" key="1">
    <source>
        <dbReference type="EMBL" id="EKX50987.1"/>
    </source>
</evidence>
<evidence type="ECO:0000313" key="3">
    <source>
        <dbReference type="Proteomes" id="UP000011087"/>
    </source>
</evidence>
<proteinExistence type="predicted"/>
<dbReference type="AlphaFoldDB" id="L1JRB0"/>
<evidence type="ECO:0000313" key="2">
    <source>
        <dbReference type="EnsemblProtists" id="EKX50987"/>
    </source>
</evidence>